<feature type="region of interest" description="Disordered" evidence="1">
    <location>
        <begin position="289"/>
        <end position="315"/>
    </location>
</feature>
<dbReference type="EMBL" id="JAFFHB010000005">
    <property type="protein sequence ID" value="KAK4666111.1"/>
    <property type="molecule type" value="Genomic_DNA"/>
</dbReference>
<dbReference type="RefSeq" id="XP_062766077.1">
    <property type="nucleotide sequence ID" value="XM_062912317.1"/>
</dbReference>
<organism evidence="3 4">
    <name type="scientific">Podospora pseudopauciseta</name>
    <dbReference type="NCBI Taxonomy" id="2093780"/>
    <lineage>
        <taxon>Eukaryota</taxon>
        <taxon>Fungi</taxon>
        <taxon>Dikarya</taxon>
        <taxon>Ascomycota</taxon>
        <taxon>Pezizomycotina</taxon>
        <taxon>Sordariomycetes</taxon>
        <taxon>Sordariomycetidae</taxon>
        <taxon>Sordariales</taxon>
        <taxon>Podosporaceae</taxon>
        <taxon>Podospora</taxon>
    </lineage>
</organism>
<keyword evidence="4" id="KW-1185">Reference proteome</keyword>
<evidence type="ECO:0000256" key="2">
    <source>
        <dbReference type="SAM" id="Phobius"/>
    </source>
</evidence>
<proteinExistence type="predicted"/>
<dbReference type="PANTHER" id="PTHR38122:SF1">
    <property type="entry name" value="GLYCOPROTEIN X"/>
    <property type="match status" value="1"/>
</dbReference>
<keyword evidence="2" id="KW-0472">Membrane</keyword>
<reference evidence="3 4" key="1">
    <citation type="journal article" date="2023" name="bioRxiv">
        <title>High-quality genome assemblies of four members of thePodospora anserinaspecies complex.</title>
        <authorList>
            <person name="Ament-Velasquez S.L."/>
            <person name="Vogan A.A."/>
            <person name="Wallerman O."/>
            <person name="Hartmann F."/>
            <person name="Gautier V."/>
            <person name="Silar P."/>
            <person name="Giraud T."/>
            <person name="Johannesson H."/>
        </authorList>
    </citation>
    <scope>NUCLEOTIDE SEQUENCE [LARGE SCALE GENOMIC DNA]</scope>
    <source>
        <strain evidence="3 4">CBS 411.78</strain>
    </source>
</reference>
<name>A0ABR0HE19_9PEZI</name>
<protein>
    <submittedName>
        <fullName evidence="3">Uncharacterized protein</fullName>
    </submittedName>
</protein>
<sequence length="315" mass="34349">MGLFHDKREDSEIIVPASCFDVCGDARTEAQRTGTKPELCTAGSAFRDLYEACRLCVVYFQGKSQPDTIILPKFQHYIDCCTALVGLPPLPPFPSINTSSTTTRPSPATTYLEHSPTTLAVITSTSTLPQTTSQGSEPSDISQPISIPTPITTTSCLSPTLSPAPTTPITTNIPTPEKNTPISNNNNNNNTITITTMISIIVGVLLLFLLGMAYWSRRVKRTALLNPPRQQQQLELLGGRPVLFLNPQGSLQEMGEHHDYDELDVPRVWYELDARSLRSLNRSLKWAMSGARSPRGNDGQNGGDIAPEVGVREGV</sequence>
<keyword evidence="2" id="KW-1133">Transmembrane helix</keyword>
<evidence type="ECO:0000313" key="4">
    <source>
        <dbReference type="Proteomes" id="UP001326199"/>
    </source>
</evidence>
<evidence type="ECO:0000256" key="1">
    <source>
        <dbReference type="SAM" id="MobiDB-lite"/>
    </source>
</evidence>
<gene>
    <name evidence="3" type="ORF">QC763_406790</name>
</gene>
<evidence type="ECO:0000313" key="3">
    <source>
        <dbReference type="EMBL" id="KAK4666111.1"/>
    </source>
</evidence>
<keyword evidence="2" id="KW-0812">Transmembrane</keyword>
<feature type="transmembrane region" description="Helical" evidence="2">
    <location>
        <begin position="192"/>
        <end position="215"/>
    </location>
</feature>
<accession>A0ABR0HE19</accession>
<dbReference type="PANTHER" id="PTHR38122">
    <property type="entry name" value="GLYCOPROTEIN X"/>
    <property type="match status" value="1"/>
</dbReference>
<dbReference type="GeneID" id="87932660"/>
<comment type="caution">
    <text evidence="3">The sequence shown here is derived from an EMBL/GenBank/DDBJ whole genome shotgun (WGS) entry which is preliminary data.</text>
</comment>
<dbReference type="Proteomes" id="UP001326199">
    <property type="component" value="Unassembled WGS sequence"/>
</dbReference>